<organism evidence="7 8">
    <name type="scientific">Prevotella multiformis DSM 16608</name>
    <dbReference type="NCBI Taxonomy" id="888743"/>
    <lineage>
        <taxon>Bacteria</taxon>
        <taxon>Pseudomonadati</taxon>
        <taxon>Bacteroidota</taxon>
        <taxon>Bacteroidia</taxon>
        <taxon>Bacteroidales</taxon>
        <taxon>Prevotellaceae</taxon>
        <taxon>Prevotella</taxon>
    </lineage>
</organism>
<proteinExistence type="inferred from homology"/>
<sequence length="451" mass="49986">MPLMDKWNREILRLAVPSVISNVTVPLLGLVDLAVVGHIGNETYISAIAVGSMIFNVMYWLLGFLRMGTSGMTSQAFGRHDRKECLDILARTLLIGIGTGLFFVTIQRGLEWGMLRLMNTPETSWGLVGTYFRIVIWGAPAMLGLYGLTGWFIGMQDTRMPMMVAILQNVVNILASLFFVFVLDWKISGVAAGTVLAQWAGFIVSLSAACRRIRRPVRGFDLLAGRLFRAQLHATWRHVQKRKDAWGEFFRVNKDIFLRTVCLVAVNFFFTSAGGKQGAMLLAVNTLLMTLFTLFSYLMDGFAYAGEALSGKYYGAADGEGLRIIVRRLFAFGGLMAVLFTAVYAVGGEGFLRLLTDDTAVIASARPYLFWAYLIPAAGMSAFVLDGVFIGLTATKGMLFSTAVAMATFFTVYFLFWRQLGNDALWIAFLLFLAARGAASFLWMHRYSIIT</sequence>
<gene>
    <name evidence="7" type="ORF">HMPREF9141_1044</name>
</gene>
<comment type="caution">
    <text evidence="7">The sequence shown here is derived from an EMBL/GenBank/DDBJ whole genome shotgun (WGS) entry which is preliminary data.</text>
</comment>
<dbReference type="Proteomes" id="UP000005697">
    <property type="component" value="Unassembled WGS sequence"/>
</dbReference>
<feature type="transmembrane region" description="Helical" evidence="6">
    <location>
        <begin position="329"/>
        <end position="348"/>
    </location>
</feature>
<dbReference type="CDD" id="cd13136">
    <property type="entry name" value="MATE_DinF_like"/>
    <property type="match status" value="1"/>
</dbReference>
<dbReference type="GO" id="GO:0042910">
    <property type="term" value="F:xenobiotic transmembrane transporter activity"/>
    <property type="evidence" value="ECO:0007669"/>
    <property type="project" value="InterPro"/>
</dbReference>
<reference evidence="7 8" key="1">
    <citation type="submission" date="2011-01" db="EMBL/GenBank/DDBJ databases">
        <authorList>
            <person name="Muzny D."/>
            <person name="Qin X."/>
            <person name="Deng J."/>
            <person name="Jiang H."/>
            <person name="Liu Y."/>
            <person name="Qu J."/>
            <person name="Song X.-Z."/>
            <person name="Zhang L."/>
            <person name="Thornton R."/>
            <person name="Coyle M."/>
            <person name="Francisco L."/>
            <person name="Jackson L."/>
            <person name="Javaid M."/>
            <person name="Korchina V."/>
            <person name="Kovar C."/>
            <person name="Mata R."/>
            <person name="Mathew T."/>
            <person name="Ngo R."/>
            <person name="Nguyen L."/>
            <person name="Nguyen N."/>
            <person name="Okwuonu G."/>
            <person name="Ongeri F."/>
            <person name="Pham C."/>
            <person name="Simmons D."/>
            <person name="Wilczek-Boney K."/>
            <person name="Hale W."/>
            <person name="Jakkamsetti A."/>
            <person name="Pham P."/>
            <person name="Ruth R."/>
            <person name="San Lucas F."/>
            <person name="Warren J."/>
            <person name="Zhang J."/>
            <person name="Zhao Z."/>
            <person name="Zhou C."/>
            <person name="Zhu D."/>
            <person name="Lee S."/>
            <person name="Bess C."/>
            <person name="Blankenburg K."/>
            <person name="Forbes L."/>
            <person name="Fu Q."/>
            <person name="Gubbala S."/>
            <person name="Hirani K."/>
            <person name="Jayaseelan J.C."/>
            <person name="Lara F."/>
            <person name="Munidasa M."/>
            <person name="Palculict T."/>
            <person name="Patil S."/>
            <person name="Pu L.-L."/>
            <person name="Saada N."/>
            <person name="Tang L."/>
            <person name="Weissenberger G."/>
            <person name="Zhu Y."/>
            <person name="Hemphill L."/>
            <person name="Shang Y."/>
            <person name="Youmans B."/>
            <person name="Ayvaz T."/>
            <person name="Ross M."/>
            <person name="Santibanez J."/>
            <person name="Aqrawi P."/>
            <person name="Gross S."/>
            <person name="Joshi V."/>
            <person name="Fowler G."/>
            <person name="Nazareth L."/>
            <person name="Reid J."/>
            <person name="Worley K."/>
            <person name="Petrosino J."/>
            <person name="Highlander S."/>
            <person name="Gibbs R."/>
        </authorList>
    </citation>
    <scope>NUCLEOTIDE SEQUENCE [LARGE SCALE GENOMIC DNA]</scope>
    <source>
        <strain evidence="7 8">DSM 16608</strain>
    </source>
</reference>
<evidence type="ECO:0000256" key="6">
    <source>
        <dbReference type="SAM" id="Phobius"/>
    </source>
</evidence>
<accession>F0F627</accession>
<dbReference type="InterPro" id="IPR044644">
    <property type="entry name" value="DinF-like"/>
</dbReference>
<evidence type="ECO:0000313" key="8">
    <source>
        <dbReference type="Proteomes" id="UP000005697"/>
    </source>
</evidence>
<comment type="subcellular location">
    <subcellularLocation>
        <location evidence="1">Membrane</location>
        <topology evidence="1">Multi-pass membrane protein</topology>
    </subcellularLocation>
</comment>
<name>F0F627_9BACT</name>
<feature type="transmembrane region" description="Helical" evidence="6">
    <location>
        <begin position="165"/>
        <end position="183"/>
    </location>
</feature>
<evidence type="ECO:0000313" key="7">
    <source>
        <dbReference type="EMBL" id="EGC20408.1"/>
    </source>
</evidence>
<dbReference type="HOGENOM" id="CLU_012893_16_0_10"/>
<feature type="transmembrane region" description="Helical" evidence="6">
    <location>
        <begin position="368"/>
        <end position="392"/>
    </location>
</feature>
<dbReference type="PANTHER" id="PTHR42893:SF46">
    <property type="entry name" value="PROTEIN DETOXIFICATION 44, CHLOROPLASTIC"/>
    <property type="match status" value="1"/>
</dbReference>
<feature type="transmembrane region" description="Helical" evidence="6">
    <location>
        <begin position="424"/>
        <end position="444"/>
    </location>
</feature>
<dbReference type="Pfam" id="PF01554">
    <property type="entry name" value="MatE"/>
    <property type="match status" value="2"/>
</dbReference>
<evidence type="ECO:0000256" key="5">
    <source>
        <dbReference type="ARBA" id="ARBA00023136"/>
    </source>
</evidence>
<feature type="transmembrane region" description="Helical" evidence="6">
    <location>
        <begin position="12"/>
        <end position="31"/>
    </location>
</feature>
<keyword evidence="4 6" id="KW-1133">Transmembrane helix</keyword>
<comment type="similarity">
    <text evidence="2">Belongs to the multi antimicrobial extrusion (MATE) (TC 2.A.66.1) family.</text>
</comment>
<keyword evidence="3 6" id="KW-0812">Transmembrane</keyword>
<dbReference type="GO" id="GO:0015297">
    <property type="term" value="F:antiporter activity"/>
    <property type="evidence" value="ECO:0007669"/>
    <property type="project" value="InterPro"/>
</dbReference>
<feature type="transmembrane region" description="Helical" evidence="6">
    <location>
        <begin position="43"/>
        <end position="67"/>
    </location>
</feature>
<feature type="transmembrane region" description="Helical" evidence="6">
    <location>
        <begin position="256"/>
        <end position="273"/>
    </location>
</feature>
<feature type="transmembrane region" description="Helical" evidence="6">
    <location>
        <begin position="88"/>
        <end position="110"/>
    </location>
</feature>
<protein>
    <submittedName>
        <fullName evidence="7">MATE efflux family protein</fullName>
    </submittedName>
</protein>
<evidence type="ECO:0000256" key="4">
    <source>
        <dbReference type="ARBA" id="ARBA00022989"/>
    </source>
</evidence>
<evidence type="ECO:0000256" key="3">
    <source>
        <dbReference type="ARBA" id="ARBA00022692"/>
    </source>
</evidence>
<dbReference type="PANTHER" id="PTHR42893">
    <property type="entry name" value="PROTEIN DETOXIFICATION 44, CHLOROPLASTIC-RELATED"/>
    <property type="match status" value="1"/>
</dbReference>
<evidence type="ECO:0000256" key="1">
    <source>
        <dbReference type="ARBA" id="ARBA00004141"/>
    </source>
</evidence>
<dbReference type="InterPro" id="IPR002528">
    <property type="entry name" value="MATE_fam"/>
</dbReference>
<dbReference type="EMBL" id="AEWX01000015">
    <property type="protein sequence ID" value="EGC20408.1"/>
    <property type="molecule type" value="Genomic_DNA"/>
</dbReference>
<keyword evidence="5 6" id="KW-0472">Membrane</keyword>
<feature type="transmembrane region" description="Helical" evidence="6">
    <location>
        <begin position="279"/>
        <end position="299"/>
    </location>
</feature>
<keyword evidence="8" id="KW-1185">Reference proteome</keyword>
<dbReference type="AlphaFoldDB" id="F0F627"/>
<evidence type="ECO:0000256" key="2">
    <source>
        <dbReference type="ARBA" id="ARBA00010199"/>
    </source>
</evidence>
<feature type="transmembrane region" description="Helical" evidence="6">
    <location>
        <begin position="399"/>
        <end position="418"/>
    </location>
</feature>
<dbReference type="eggNOG" id="COG0534">
    <property type="taxonomic scope" value="Bacteria"/>
</dbReference>
<dbReference type="GO" id="GO:0005886">
    <property type="term" value="C:plasma membrane"/>
    <property type="evidence" value="ECO:0007669"/>
    <property type="project" value="TreeGrafter"/>
</dbReference>
<dbReference type="STRING" id="888743.HMPREF9141_1044"/>
<dbReference type="NCBIfam" id="TIGR00797">
    <property type="entry name" value="matE"/>
    <property type="match status" value="1"/>
</dbReference>
<feature type="transmembrane region" description="Helical" evidence="6">
    <location>
        <begin position="189"/>
        <end position="210"/>
    </location>
</feature>
<feature type="transmembrane region" description="Helical" evidence="6">
    <location>
        <begin position="130"/>
        <end position="153"/>
    </location>
</feature>